<dbReference type="KEGG" id="sfiy:F0344_12540"/>
<organism evidence="1 2">
    <name type="scientific">Streptomyces finlayi</name>
    <dbReference type="NCBI Taxonomy" id="67296"/>
    <lineage>
        <taxon>Bacteria</taxon>
        <taxon>Bacillati</taxon>
        <taxon>Actinomycetota</taxon>
        <taxon>Actinomycetes</taxon>
        <taxon>Kitasatosporales</taxon>
        <taxon>Streptomycetaceae</taxon>
        <taxon>Streptomyces</taxon>
    </lineage>
</organism>
<keyword evidence="2" id="KW-1185">Reference proteome</keyword>
<accession>A0A7G7BV35</accession>
<dbReference type="Proteomes" id="UP000515307">
    <property type="component" value="Chromosome"/>
</dbReference>
<evidence type="ECO:0000313" key="1">
    <source>
        <dbReference type="EMBL" id="QNE79200.1"/>
    </source>
</evidence>
<proteinExistence type="predicted"/>
<evidence type="ECO:0000313" key="2">
    <source>
        <dbReference type="Proteomes" id="UP000515307"/>
    </source>
</evidence>
<sequence length="85" mass="9659">MIRVLERAALVADSGNISVHIDADAEDYHILVNPMQHSSTAMRELLNFLGQIGYELIDEDEYEPEFDEDGNVRFYLAECDPKVAE</sequence>
<name>A0A7G7BV35_9ACTN</name>
<dbReference type="AlphaFoldDB" id="A0A7G7BV35"/>
<gene>
    <name evidence="1" type="ORF">F0344_12540</name>
</gene>
<reference evidence="2" key="1">
    <citation type="submission" date="2019-10" db="EMBL/GenBank/DDBJ databases">
        <title>Antimicrobial potential of Antarctic Bacteria.</title>
        <authorList>
            <person name="Benaud N."/>
            <person name="Edwards R.J."/>
            <person name="Ferrari B.C."/>
        </authorList>
    </citation>
    <scope>NUCLEOTIDE SEQUENCE [LARGE SCALE GENOMIC DNA]</scope>
    <source>
        <strain evidence="2">NBSH44</strain>
    </source>
</reference>
<protein>
    <submittedName>
        <fullName evidence="1">Uncharacterized protein</fullName>
    </submittedName>
</protein>
<dbReference type="EMBL" id="CP045702">
    <property type="protein sequence ID" value="QNE79200.1"/>
    <property type="molecule type" value="Genomic_DNA"/>
</dbReference>